<sequence length="217" mass="23180">VDETNILSCVSNFHTSSLALLSNLAEETPMDCPIITPAVRSVVSPAHSSQSGGTPSVKSRILLTWGFNSTTFTAEPIEEKAQWSITISRNTSHIGDIKSGYLFGVGVSTKPLSSKEQIGMNSESHAIVCVGGHIAICQDSQVSNITPLADLPLTVTISVARSKVGLIMAYKVVPSGSSTNVNGRRIIRLATDEFDAETNEKSLSEVKVYPVFTVSQR</sequence>
<dbReference type="EMBL" id="CAXITT010000586">
    <property type="protein sequence ID" value="CAL1543971.1"/>
    <property type="molecule type" value="Genomic_DNA"/>
</dbReference>
<protein>
    <submittedName>
        <fullName evidence="1">Uncharacterized protein</fullName>
    </submittedName>
</protein>
<proteinExistence type="predicted"/>
<dbReference type="AlphaFoldDB" id="A0AAV2IEC0"/>
<name>A0AAV2IEC0_LYMST</name>
<keyword evidence="2" id="KW-1185">Reference proteome</keyword>
<accession>A0AAV2IEC0</accession>
<feature type="non-terminal residue" evidence="1">
    <location>
        <position position="1"/>
    </location>
</feature>
<feature type="non-terminal residue" evidence="1">
    <location>
        <position position="217"/>
    </location>
</feature>
<dbReference type="Proteomes" id="UP001497497">
    <property type="component" value="Unassembled WGS sequence"/>
</dbReference>
<reference evidence="1 2" key="1">
    <citation type="submission" date="2024-04" db="EMBL/GenBank/DDBJ databases">
        <authorList>
            <consortium name="Genoscope - CEA"/>
            <person name="William W."/>
        </authorList>
    </citation>
    <scope>NUCLEOTIDE SEQUENCE [LARGE SCALE GENOMIC DNA]</scope>
</reference>
<gene>
    <name evidence="1" type="ORF">GSLYS_00017484001</name>
</gene>
<evidence type="ECO:0000313" key="1">
    <source>
        <dbReference type="EMBL" id="CAL1543971.1"/>
    </source>
</evidence>
<evidence type="ECO:0000313" key="2">
    <source>
        <dbReference type="Proteomes" id="UP001497497"/>
    </source>
</evidence>
<comment type="caution">
    <text evidence="1">The sequence shown here is derived from an EMBL/GenBank/DDBJ whole genome shotgun (WGS) entry which is preliminary data.</text>
</comment>
<organism evidence="1 2">
    <name type="scientific">Lymnaea stagnalis</name>
    <name type="common">Great pond snail</name>
    <name type="synonym">Helix stagnalis</name>
    <dbReference type="NCBI Taxonomy" id="6523"/>
    <lineage>
        <taxon>Eukaryota</taxon>
        <taxon>Metazoa</taxon>
        <taxon>Spiralia</taxon>
        <taxon>Lophotrochozoa</taxon>
        <taxon>Mollusca</taxon>
        <taxon>Gastropoda</taxon>
        <taxon>Heterobranchia</taxon>
        <taxon>Euthyneura</taxon>
        <taxon>Panpulmonata</taxon>
        <taxon>Hygrophila</taxon>
        <taxon>Lymnaeoidea</taxon>
        <taxon>Lymnaeidae</taxon>
        <taxon>Lymnaea</taxon>
    </lineage>
</organism>